<keyword evidence="1" id="KW-0812">Transmembrane</keyword>
<evidence type="ECO:0000313" key="3">
    <source>
        <dbReference type="EMBL" id="GGG17672.1"/>
    </source>
</evidence>
<organism evidence="3 4">
    <name type="scientific">Caldovatus sediminis</name>
    <dbReference type="NCBI Taxonomy" id="2041189"/>
    <lineage>
        <taxon>Bacteria</taxon>
        <taxon>Pseudomonadati</taxon>
        <taxon>Pseudomonadota</taxon>
        <taxon>Alphaproteobacteria</taxon>
        <taxon>Acetobacterales</taxon>
        <taxon>Roseomonadaceae</taxon>
        <taxon>Caldovatus</taxon>
    </lineage>
</organism>
<keyword evidence="4" id="KW-1185">Reference proteome</keyword>
<dbReference type="AlphaFoldDB" id="A0A8J3EBX9"/>
<gene>
    <name evidence="3" type="ORF">GCM10010964_02320</name>
</gene>
<evidence type="ECO:0008006" key="5">
    <source>
        <dbReference type="Google" id="ProtNLM"/>
    </source>
</evidence>
<evidence type="ECO:0000256" key="1">
    <source>
        <dbReference type="SAM" id="Phobius"/>
    </source>
</evidence>
<evidence type="ECO:0000256" key="2">
    <source>
        <dbReference type="SAM" id="SignalP"/>
    </source>
</evidence>
<dbReference type="Proteomes" id="UP000597507">
    <property type="component" value="Unassembled WGS sequence"/>
</dbReference>
<name>A0A8J3EBX9_9PROT</name>
<reference evidence="3 4" key="1">
    <citation type="journal article" date="2014" name="Int. J. Syst. Evol. Microbiol.">
        <title>Complete genome sequence of Corynebacterium casei LMG S-19264T (=DSM 44701T), isolated from a smear-ripened cheese.</title>
        <authorList>
            <consortium name="US DOE Joint Genome Institute (JGI-PGF)"/>
            <person name="Walter F."/>
            <person name="Albersmeier A."/>
            <person name="Kalinowski J."/>
            <person name="Ruckert C."/>
        </authorList>
    </citation>
    <scope>NUCLEOTIDE SEQUENCE [LARGE SCALE GENOMIC DNA]</scope>
    <source>
        <strain evidence="3 4">CGMCC 1.16330</strain>
    </source>
</reference>
<feature type="signal peptide" evidence="2">
    <location>
        <begin position="1"/>
        <end position="21"/>
    </location>
</feature>
<feature type="transmembrane region" description="Helical" evidence="1">
    <location>
        <begin position="45"/>
        <end position="62"/>
    </location>
</feature>
<dbReference type="RefSeq" id="WP_188897576.1">
    <property type="nucleotide sequence ID" value="NZ_BMKS01000001.1"/>
</dbReference>
<feature type="chain" id="PRO_5035179782" description="Urease accessory protein UreJ" evidence="2">
    <location>
        <begin position="22"/>
        <end position="209"/>
    </location>
</feature>
<feature type="transmembrane region" description="Helical" evidence="1">
    <location>
        <begin position="121"/>
        <end position="140"/>
    </location>
</feature>
<feature type="transmembrane region" description="Helical" evidence="1">
    <location>
        <begin position="69"/>
        <end position="90"/>
    </location>
</feature>
<keyword evidence="1" id="KW-0472">Membrane</keyword>
<keyword evidence="1" id="KW-1133">Transmembrane helix</keyword>
<feature type="transmembrane region" description="Helical" evidence="1">
    <location>
        <begin position="152"/>
        <end position="171"/>
    </location>
</feature>
<comment type="caution">
    <text evidence="3">The sequence shown here is derived from an EMBL/GenBank/DDBJ whole genome shotgun (WGS) entry which is preliminary data.</text>
</comment>
<dbReference type="InterPro" id="IPR007038">
    <property type="entry name" value="HupE_UreJ"/>
</dbReference>
<accession>A0A8J3EBX9</accession>
<feature type="transmembrane region" description="Helical" evidence="1">
    <location>
        <begin position="96"/>
        <end position="114"/>
    </location>
</feature>
<protein>
    <recommendedName>
        <fullName evidence="5">Urease accessory protein UreJ</fullName>
    </recommendedName>
</protein>
<evidence type="ECO:0000313" key="4">
    <source>
        <dbReference type="Proteomes" id="UP000597507"/>
    </source>
</evidence>
<sequence length="209" mass="20315">MGLRRAAAWAAVLGVPGLAHAHHAMDRALPVTDWQGFVSGLAHPVIGLDHLAFVLAAGVLAAEARRRPGVLALLAFVGAGAAGTGLHLAGIGLGPVEAIVALTALGAGLALAAAPGTRRPGGGALALAFAIAGLFHGHAYAEAVVGAQPGPIGAYLVGLAIVQGAIGLGAMEAARRLGRPEALGPLLPRRAVGVVSAFVGVVALAGALA</sequence>
<proteinExistence type="predicted"/>
<dbReference type="Pfam" id="PF04955">
    <property type="entry name" value="HupE_UreJ"/>
    <property type="match status" value="1"/>
</dbReference>
<feature type="transmembrane region" description="Helical" evidence="1">
    <location>
        <begin position="191"/>
        <end position="208"/>
    </location>
</feature>
<keyword evidence="2" id="KW-0732">Signal</keyword>
<dbReference type="EMBL" id="BMKS01000001">
    <property type="protein sequence ID" value="GGG17672.1"/>
    <property type="molecule type" value="Genomic_DNA"/>
</dbReference>